<evidence type="ECO:0000313" key="7">
    <source>
        <dbReference type="EMBL" id="THC97360.1"/>
    </source>
</evidence>
<dbReference type="Proteomes" id="UP000308092">
    <property type="component" value="Unassembled WGS sequence"/>
</dbReference>
<dbReference type="InterPro" id="IPR036864">
    <property type="entry name" value="Zn2-C6_fun-type_DNA-bd_sf"/>
</dbReference>
<dbReference type="CDD" id="cd00067">
    <property type="entry name" value="GAL4"/>
    <property type="match status" value="1"/>
</dbReference>
<proteinExistence type="predicted"/>
<dbReference type="GO" id="GO:0003677">
    <property type="term" value="F:DNA binding"/>
    <property type="evidence" value="ECO:0007669"/>
    <property type="project" value="UniProtKB-KW"/>
</dbReference>
<feature type="domain" description="Zn(2)-C6 fungal-type" evidence="6">
    <location>
        <begin position="47"/>
        <end position="91"/>
    </location>
</feature>
<dbReference type="InterPro" id="IPR001138">
    <property type="entry name" value="Zn2Cys6_DnaBD"/>
</dbReference>
<evidence type="ECO:0000259" key="6">
    <source>
        <dbReference type="SMART" id="SM00066"/>
    </source>
</evidence>
<dbReference type="EMBL" id="SOSA01000077">
    <property type="protein sequence ID" value="THC97360.1"/>
    <property type="molecule type" value="Genomic_DNA"/>
</dbReference>
<dbReference type="GO" id="GO:0008270">
    <property type="term" value="F:zinc ion binding"/>
    <property type="evidence" value="ECO:0007669"/>
    <property type="project" value="InterPro"/>
</dbReference>
<name>A0A4S3JPM4_9EURO</name>
<dbReference type="SMART" id="SM00066">
    <property type="entry name" value="GAL4"/>
    <property type="match status" value="1"/>
</dbReference>
<dbReference type="VEuPathDB" id="FungiDB:EYZ11_003133"/>
<keyword evidence="3" id="KW-0804">Transcription</keyword>
<gene>
    <name evidence="7" type="ORF">EYZ11_003133</name>
</gene>
<keyword evidence="1" id="KW-0805">Transcription regulation</keyword>
<evidence type="ECO:0000256" key="2">
    <source>
        <dbReference type="ARBA" id="ARBA00023125"/>
    </source>
</evidence>
<evidence type="ECO:0000256" key="5">
    <source>
        <dbReference type="SAM" id="MobiDB-lite"/>
    </source>
</evidence>
<keyword evidence="8" id="KW-1185">Reference proteome</keyword>
<accession>A0A4S3JPM4</accession>
<evidence type="ECO:0000256" key="4">
    <source>
        <dbReference type="ARBA" id="ARBA00023242"/>
    </source>
</evidence>
<evidence type="ECO:0000313" key="8">
    <source>
        <dbReference type="Proteomes" id="UP000308092"/>
    </source>
</evidence>
<feature type="compositionally biased region" description="Low complexity" evidence="5">
    <location>
        <begin position="257"/>
        <end position="275"/>
    </location>
</feature>
<dbReference type="SUPFAM" id="SSF57701">
    <property type="entry name" value="Zn2/Cys6 DNA-binding domain"/>
    <property type="match status" value="1"/>
</dbReference>
<feature type="compositionally biased region" description="Polar residues" evidence="5">
    <location>
        <begin position="232"/>
        <end position="247"/>
    </location>
</feature>
<dbReference type="GO" id="GO:0009893">
    <property type="term" value="P:positive regulation of metabolic process"/>
    <property type="evidence" value="ECO:0007669"/>
    <property type="project" value="UniProtKB-ARBA"/>
</dbReference>
<dbReference type="GO" id="GO:0000981">
    <property type="term" value="F:DNA-binding transcription factor activity, RNA polymerase II-specific"/>
    <property type="evidence" value="ECO:0007669"/>
    <property type="project" value="InterPro"/>
</dbReference>
<keyword evidence="2" id="KW-0238">DNA-binding</keyword>
<protein>
    <recommendedName>
        <fullName evidence="6">Zn(2)-C6 fungal-type domain-containing protein</fullName>
    </recommendedName>
</protein>
<evidence type="ECO:0000256" key="3">
    <source>
        <dbReference type="ARBA" id="ARBA00023163"/>
    </source>
</evidence>
<feature type="compositionally biased region" description="Polar residues" evidence="5">
    <location>
        <begin position="104"/>
        <end position="116"/>
    </location>
</feature>
<feature type="region of interest" description="Disordered" evidence="5">
    <location>
        <begin position="84"/>
        <end position="116"/>
    </location>
</feature>
<feature type="region of interest" description="Disordered" evidence="5">
    <location>
        <begin position="232"/>
        <end position="275"/>
    </location>
</feature>
<keyword evidence="4" id="KW-0539">Nucleus</keyword>
<reference evidence="7 8" key="1">
    <citation type="submission" date="2019-03" db="EMBL/GenBank/DDBJ databases">
        <title>The genome sequence of a newly discovered highly antifungal drug resistant Aspergillus species, Aspergillus tanneri NIH 1004.</title>
        <authorList>
            <person name="Mounaud S."/>
            <person name="Singh I."/>
            <person name="Joardar V."/>
            <person name="Pakala S."/>
            <person name="Pakala S."/>
            <person name="Venepally P."/>
            <person name="Hoover J."/>
            <person name="Nierman W."/>
            <person name="Chung J."/>
            <person name="Losada L."/>
        </authorList>
    </citation>
    <scope>NUCLEOTIDE SEQUENCE [LARGE SCALE GENOMIC DNA]</scope>
    <source>
        <strain evidence="7 8">NIH1004</strain>
    </source>
</reference>
<organism evidence="7 8">
    <name type="scientific">Aspergillus tanneri</name>
    <dbReference type="NCBI Taxonomy" id="1220188"/>
    <lineage>
        <taxon>Eukaryota</taxon>
        <taxon>Fungi</taxon>
        <taxon>Dikarya</taxon>
        <taxon>Ascomycota</taxon>
        <taxon>Pezizomycotina</taxon>
        <taxon>Eurotiomycetes</taxon>
        <taxon>Eurotiomycetidae</taxon>
        <taxon>Eurotiales</taxon>
        <taxon>Aspergillaceae</taxon>
        <taxon>Aspergillus</taxon>
        <taxon>Aspergillus subgen. Circumdati</taxon>
    </lineage>
</organism>
<evidence type="ECO:0000256" key="1">
    <source>
        <dbReference type="ARBA" id="ARBA00023015"/>
    </source>
</evidence>
<dbReference type="STRING" id="1220188.A0A4S3JPM4"/>
<dbReference type="AlphaFoldDB" id="A0A4S3JPM4"/>
<comment type="caution">
    <text evidence="7">The sequence shown here is derived from an EMBL/GenBank/DDBJ whole genome shotgun (WGS) entry which is preliminary data.</text>
</comment>
<sequence length="484" mass="53443">MSRNPPSPIESTSLTRDQNEFDRRIRNGTYRDRHRHRCIIKSGQERKSKRKSCGSCAKKKLRCSLTRPFCLRCARLDILGRYPSSIQLRSPGDDSRNNNSDDNTFPTGSLSTEPSNFNMASVDSISDPSTAVDMNDAQPDHVQPLLTSHMSLEAPLPAYWWGDGDFSGIPKMDHAFADNLFPYPHAMGAASFPGNDSLVISSAILPTESDFFSGAASLRSGSLLGASVPLQDGSQSGSLSMTQQSQRMTDEEVSSLGRTVRVTSSSATPSPSGSGDTCAKTRAVCVSRRNGICANTQVSSLTGTSGRHSCITDWTIVLWGGMVEPMANALACVEAYASSAGPNSGFVHRMITLERERLVRKFNTYTNTPETCLDALHAVCIYQTSGLFGDQFLPAVIKKTRFPPDGEGRPQDEFVKAAEGQSSFLLKTTRRLDRLHAKTMHIHHQDKSDWDRWKFIGSLRRNLLFMHIINVLESKTRKLNETYF</sequence>